<proteinExistence type="predicted"/>
<sequence length="83" mass="9171">MSKESLQIRLLGIVLQRKLSDALVKKVHLTVITRGEWRVEREDRANVRRSGVGVMKWAGRPAEEVAGPDKMCAGVAFLGNGLD</sequence>
<dbReference type="EMBL" id="BTGU01000044">
    <property type="protein sequence ID" value="GMN52945.1"/>
    <property type="molecule type" value="Genomic_DNA"/>
</dbReference>
<dbReference type="Proteomes" id="UP001187192">
    <property type="component" value="Unassembled WGS sequence"/>
</dbReference>
<accession>A0AA88DCJ6</accession>
<evidence type="ECO:0000313" key="2">
    <source>
        <dbReference type="Proteomes" id="UP001187192"/>
    </source>
</evidence>
<keyword evidence="2" id="KW-1185">Reference proteome</keyword>
<comment type="caution">
    <text evidence="1">The sequence shown here is derived from an EMBL/GenBank/DDBJ whole genome shotgun (WGS) entry which is preliminary data.</text>
</comment>
<organism evidence="1 2">
    <name type="scientific">Ficus carica</name>
    <name type="common">Common fig</name>
    <dbReference type="NCBI Taxonomy" id="3494"/>
    <lineage>
        <taxon>Eukaryota</taxon>
        <taxon>Viridiplantae</taxon>
        <taxon>Streptophyta</taxon>
        <taxon>Embryophyta</taxon>
        <taxon>Tracheophyta</taxon>
        <taxon>Spermatophyta</taxon>
        <taxon>Magnoliopsida</taxon>
        <taxon>eudicotyledons</taxon>
        <taxon>Gunneridae</taxon>
        <taxon>Pentapetalae</taxon>
        <taxon>rosids</taxon>
        <taxon>fabids</taxon>
        <taxon>Rosales</taxon>
        <taxon>Moraceae</taxon>
        <taxon>Ficeae</taxon>
        <taxon>Ficus</taxon>
    </lineage>
</organism>
<name>A0AA88DCJ6_FICCA</name>
<dbReference type="AlphaFoldDB" id="A0AA88DCJ6"/>
<protein>
    <submittedName>
        <fullName evidence="1">Uncharacterized protein</fullName>
    </submittedName>
</protein>
<reference evidence="1" key="1">
    <citation type="submission" date="2023-07" db="EMBL/GenBank/DDBJ databases">
        <title>draft genome sequence of fig (Ficus carica).</title>
        <authorList>
            <person name="Takahashi T."/>
            <person name="Nishimura K."/>
        </authorList>
    </citation>
    <scope>NUCLEOTIDE SEQUENCE</scope>
</reference>
<evidence type="ECO:0000313" key="1">
    <source>
        <dbReference type="EMBL" id="GMN52945.1"/>
    </source>
</evidence>
<gene>
    <name evidence="1" type="ORF">TIFTF001_022091</name>
</gene>